<evidence type="ECO:0000313" key="3">
    <source>
        <dbReference type="Proteomes" id="UP000034778"/>
    </source>
</evidence>
<protein>
    <submittedName>
        <fullName evidence="2">DNA-damage-inducible protein d</fullName>
    </submittedName>
</protein>
<name>A0A0G0A334_9BACT</name>
<dbReference type="Proteomes" id="UP000034778">
    <property type="component" value="Unassembled WGS sequence"/>
</dbReference>
<dbReference type="Pfam" id="PF02498">
    <property type="entry name" value="Bro-N"/>
    <property type="match status" value="1"/>
</dbReference>
<organism evidence="2 3">
    <name type="scientific">Candidatus Woesebacteria bacterium GW2011_GWB1_33_22</name>
    <dbReference type="NCBI Taxonomy" id="1618566"/>
    <lineage>
        <taxon>Bacteria</taxon>
        <taxon>Candidatus Woeseibacteriota</taxon>
    </lineage>
</organism>
<dbReference type="InterPro" id="IPR003497">
    <property type="entry name" value="BRO_N_domain"/>
</dbReference>
<gene>
    <name evidence="2" type="ORF">UR35_C0001G0178</name>
</gene>
<feature type="domain" description="Bro-N" evidence="1">
    <location>
        <begin position="12"/>
        <end position="111"/>
    </location>
</feature>
<reference evidence="2 3" key="1">
    <citation type="journal article" date="2015" name="Nature">
        <title>rRNA introns, odd ribosomes, and small enigmatic genomes across a large radiation of phyla.</title>
        <authorList>
            <person name="Brown C.T."/>
            <person name="Hug L.A."/>
            <person name="Thomas B.C."/>
            <person name="Sharon I."/>
            <person name="Castelle C.J."/>
            <person name="Singh A."/>
            <person name="Wilkins M.J."/>
            <person name="Williams K.H."/>
            <person name="Banfield J.F."/>
        </authorList>
    </citation>
    <scope>NUCLEOTIDE SEQUENCE [LARGE SCALE GENOMIC DNA]</scope>
</reference>
<comment type="caution">
    <text evidence="2">The sequence shown here is derived from an EMBL/GenBank/DDBJ whole genome shotgun (WGS) entry which is preliminary data.</text>
</comment>
<dbReference type="EMBL" id="LBOW01000001">
    <property type="protein sequence ID" value="KKP45581.1"/>
    <property type="molecule type" value="Genomic_DNA"/>
</dbReference>
<evidence type="ECO:0000313" key="2">
    <source>
        <dbReference type="EMBL" id="KKP45581.1"/>
    </source>
</evidence>
<evidence type="ECO:0000259" key="1">
    <source>
        <dbReference type="SMART" id="SM01040"/>
    </source>
</evidence>
<dbReference type="STRING" id="1618566.UR35_C0001G0178"/>
<accession>A0A0G0A334</accession>
<dbReference type="AlphaFoldDB" id="A0A0G0A334"/>
<sequence length="155" mass="18287">MDKNLAIFKGKNIRRHWDKKQEKCYFSVVDIVALLTGSSIPKRYLSDLKRKLKTEKSEVYEKIVQLKMVSVDGKKYLTDAGDVETLFRLIQSIPSPKAEPVKLWLAKVGNERLQDISDPERSLNRARQYWQKMGKSQKRLYLKPLQYNYCFKQEN</sequence>
<dbReference type="SMART" id="SM01040">
    <property type="entry name" value="Bro-N"/>
    <property type="match status" value="1"/>
</dbReference>
<proteinExistence type="predicted"/>